<keyword evidence="4 5" id="KW-0472">Membrane</keyword>
<keyword evidence="3 5" id="KW-1133">Transmembrane helix</keyword>
<evidence type="ECO:0000313" key="7">
    <source>
        <dbReference type="Proteomes" id="UP001365405"/>
    </source>
</evidence>
<evidence type="ECO:0000256" key="3">
    <source>
        <dbReference type="ARBA" id="ARBA00022989"/>
    </source>
</evidence>
<evidence type="ECO:0000313" key="6">
    <source>
        <dbReference type="EMBL" id="MEK8048977.1"/>
    </source>
</evidence>
<keyword evidence="7" id="KW-1185">Reference proteome</keyword>
<evidence type="ECO:0000256" key="5">
    <source>
        <dbReference type="SAM" id="Phobius"/>
    </source>
</evidence>
<evidence type="ECO:0000256" key="4">
    <source>
        <dbReference type="ARBA" id="ARBA00023136"/>
    </source>
</evidence>
<comment type="caution">
    <text evidence="6">The sequence shown here is derived from an EMBL/GenBank/DDBJ whole genome shotgun (WGS) entry which is preliminary data.</text>
</comment>
<dbReference type="InterPro" id="IPR003825">
    <property type="entry name" value="Colicin-V_CvpA"/>
</dbReference>
<dbReference type="Proteomes" id="UP001365405">
    <property type="component" value="Unassembled WGS sequence"/>
</dbReference>
<keyword evidence="2 5" id="KW-0812">Transmembrane</keyword>
<feature type="transmembrane region" description="Helical" evidence="5">
    <location>
        <begin position="109"/>
        <end position="130"/>
    </location>
</feature>
<proteinExistence type="predicted"/>
<organism evidence="6 7">
    <name type="scientific">Pseudaquabacterium inlustre</name>
    <dbReference type="NCBI Taxonomy" id="2984192"/>
    <lineage>
        <taxon>Bacteria</taxon>
        <taxon>Pseudomonadati</taxon>
        <taxon>Pseudomonadota</taxon>
        <taxon>Betaproteobacteria</taxon>
        <taxon>Burkholderiales</taxon>
        <taxon>Sphaerotilaceae</taxon>
        <taxon>Pseudaquabacterium</taxon>
    </lineage>
</organism>
<name>A0ABU9CEH7_9BURK</name>
<feature type="transmembrane region" description="Helical" evidence="5">
    <location>
        <begin position="68"/>
        <end position="88"/>
    </location>
</feature>
<dbReference type="PANTHER" id="PTHR36926:SF1">
    <property type="entry name" value="COLICIN V PRODUCTION PROTEIN"/>
    <property type="match status" value="1"/>
</dbReference>
<comment type="subcellular location">
    <subcellularLocation>
        <location evidence="1">Membrane</location>
        <topology evidence="1">Multi-pass membrane protein</topology>
    </subcellularLocation>
</comment>
<protein>
    <submittedName>
        <fullName evidence="6">CvpA family protein</fullName>
    </submittedName>
</protein>
<dbReference type="EMBL" id="JBBUTH010000001">
    <property type="protein sequence ID" value="MEK8048977.1"/>
    <property type="molecule type" value="Genomic_DNA"/>
</dbReference>
<reference evidence="6 7" key="1">
    <citation type="submission" date="2024-04" db="EMBL/GenBank/DDBJ databases">
        <title>Novel species of the genus Ideonella isolated from streams.</title>
        <authorList>
            <person name="Lu H."/>
        </authorList>
    </citation>
    <scope>NUCLEOTIDE SEQUENCE [LARGE SCALE GENOMIC DNA]</scope>
    <source>
        <strain evidence="6 7">DXS22W</strain>
    </source>
</reference>
<feature type="transmembrane region" description="Helical" evidence="5">
    <location>
        <begin position="6"/>
        <end position="24"/>
    </location>
</feature>
<dbReference type="InterPro" id="IPR052719">
    <property type="entry name" value="CvpA-like"/>
</dbReference>
<sequence>MAALGWVDWSLLAVLLASVLVGLWRGLVFELMSLVGWLVAYVAAQLWSGAVAQHLPFGTPGSALQQGLAFALTFLAALLAWALLARLVRLLVQATPLTLIDRTLGAGFGLLRGGVLLLALATVVALTPAVRSQPWQDSHGAAWLGVLLQGLRPMLPEAVARHLPAAPGSMPRQPTD</sequence>
<feature type="transmembrane region" description="Helical" evidence="5">
    <location>
        <begin position="31"/>
        <end position="48"/>
    </location>
</feature>
<accession>A0ABU9CEH7</accession>
<evidence type="ECO:0000256" key="2">
    <source>
        <dbReference type="ARBA" id="ARBA00022692"/>
    </source>
</evidence>
<dbReference type="PANTHER" id="PTHR36926">
    <property type="entry name" value="COLICIN V PRODUCTION PROTEIN"/>
    <property type="match status" value="1"/>
</dbReference>
<dbReference type="RefSeq" id="WP_341408651.1">
    <property type="nucleotide sequence ID" value="NZ_JBBUTH010000001.1"/>
</dbReference>
<gene>
    <name evidence="6" type="ORF">AACH10_01880</name>
</gene>
<evidence type="ECO:0000256" key="1">
    <source>
        <dbReference type="ARBA" id="ARBA00004141"/>
    </source>
</evidence>
<dbReference type="Pfam" id="PF02674">
    <property type="entry name" value="Colicin_V"/>
    <property type="match status" value="1"/>
</dbReference>